<dbReference type="InterPro" id="IPR033724">
    <property type="entry name" value="PET_testin"/>
</dbReference>
<evidence type="ECO:0000256" key="1">
    <source>
        <dbReference type="ARBA" id="ARBA00004496"/>
    </source>
</evidence>
<sequence>LSCPPQMSGSQLQWGRGVPCLRCRGTCSGFEPHSWRKICKACKCSQEEHGLSSELDDDRRIGRLLSDSKYSSLTARPKGGDGGRIYKRNRMIVTNPNVSGKDPTFDTVTYEWVPPGLAQKLAMQYMELIPKELQPVAGTDGALQRRRRLLRQLPLHDQDPAQCRGLGEGELGLMEEFVRKYKAEALGVGEVALPGQGGGDKDEGKPRDKSIESQDKSKAAGDKTRCPVLSALLSPQRCETCQQAVPGDCPVVFADRAGYSRQWHPACFVCCRCAEPLVDLIYFWKSGAAWCGRHYCESLRPRCAGCDEIIFSEDYQQAEGLAWHKKHFACLECETLLTGKPFSLANSSLLCTICSQSKRL</sequence>
<dbReference type="EMBL" id="VWYW01001256">
    <property type="protein sequence ID" value="NXF13005.1"/>
    <property type="molecule type" value="Genomic_DNA"/>
</dbReference>
<dbReference type="SMART" id="SM00132">
    <property type="entry name" value="LIM"/>
    <property type="match status" value="2"/>
</dbReference>
<organism evidence="11 12">
    <name type="scientific">Smithornis capensis</name>
    <dbReference type="NCBI Taxonomy" id="363769"/>
    <lineage>
        <taxon>Eukaryota</taxon>
        <taxon>Metazoa</taxon>
        <taxon>Chordata</taxon>
        <taxon>Craniata</taxon>
        <taxon>Vertebrata</taxon>
        <taxon>Euteleostomi</taxon>
        <taxon>Archelosauria</taxon>
        <taxon>Archosauria</taxon>
        <taxon>Dinosauria</taxon>
        <taxon>Saurischia</taxon>
        <taxon>Theropoda</taxon>
        <taxon>Coelurosauria</taxon>
        <taxon>Aves</taxon>
        <taxon>Neognathae</taxon>
        <taxon>Neoaves</taxon>
        <taxon>Telluraves</taxon>
        <taxon>Australaves</taxon>
        <taxon>Passeriformes</taxon>
        <taxon>Eurylaimidae</taxon>
        <taxon>Smithornis</taxon>
    </lineage>
</organism>
<dbReference type="PROSITE" id="PS00478">
    <property type="entry name" value="LIM_DOMAIN_1"/>
    <property type="match status" value="1"/>
</dbReference>
<evidence type="ECO:0000256" key="2">
    <source>
        <dbReference type="ARBA" id="ARBA00022490"/>
    </source>
</evidence>
<keyword evidence="3 7" id="KW-0479">Metal-binding</keyword>
<dbReference type="PROSITE" id="PS50023">
    <property type="entry name" value="LIM_DOMAIN_2"/>
    <property type="match status" value="1"/>
</dbReference>
<evidence type="ECO:0000259" key="9">
    <source>
        <dbReference type="PROSITE" id="PS50023"/>
    </source>
</evidence>
<feature type="non-terminal residue" evidence="11">
    <location>
        <position position="360"/>
    </location>
</feature>
<feature type="compositionally biased region" description="Basic and acidic residues" evidence="8">
    <location>
        <begin position="199"/>
        <end position="219"/>
    </location>
</feature>
<evidence type="ECO:0000256" key="6">
    <source>
        <dbReference type="ARBA" id="ARBA00023038"/>
    </source>
</evidence>
<dbReference type="GO" id="GO:0008270">
    <property type="term" value="F:zinc ion binding"/>
    <property type="evidence" value="ECO:0007669"/>
    <property type="project" value="InterPro"/>
</dbReference>
<keyword evidence="12" id="KW-1185">Reference proteome</keyword>
<dbReference type="CDD" id="cd09340">
    <property type="entry name" value="LIM1_Testin_like"/>
    <property type="match status" value="1"/>
</dbReference>
<dbReference type="PANTHER" id="PTHR24211:SF0">
    <property type="entry name" value="LIM AND CYSTEINE-RICH DOMAINS PROTEIN 1"/>
    <property type="match status" value="1"/>
</dbReference>
<reference evidence="11 12" key="1">
    <citation type="submission" date="2019-09" db="EMBL/GenBank/DDBJ databases">
        <title>Bird 10,000 Genomes (B10K) Project - Family phase.</title>
        <authorList>
            <person name="Zhang G."/>
        </authorList>
    </citation>
    <scope>NUCLEOTIDE SEQUENCE [LARGE SCALE GENOMIC DNA]</scope>
    <source>
        <strain evidence="11">B10K-CU-031-20</strain>
    </source>
</reference>
<feature type="domain" description="LIM zinc-binding" evidence="9">
    <location>
        <begin position="236"/>
        <end position="301"/>
    </location>
</feature>
<keyword evidence="6 7" id="KW-0440">LIM domain</keyword>
<dbReference type="InterPro" id="IPR010442">
    <property type="entry name" value="PET_domain"/>
</dbReference>
<dbReference type="PROSITE" id="PS51303">
    <property type="entry name" value="PET"/>
    <property type="match status" value="1"/>
</dbReference>
<keyword evidence="4" id="KW-0677">Repeat</keyword>
<dbReference type="Proteomes" id="UP000567624">
    <property type="component" value="Unassembled WGS sequence"/>
</dbReference>
<evidence type="ECO:0000256" key="7">
    <source>
        <dbReference type="PROSITE-ProRule" id="PRU00125"/>
    </source>
</evidence>
<dbReference type="PANTHER" id="PTHR24211">
    <property type="entry name" value="LIM DOMAIN-CONTAINING PROTEIN"/>
    <property type="match status" value="1"/>
</dbReference>
<protein>
    <submittedName>
        <fullName evidence="11">LMCD1 protein</fullName>
    </submittedName>
</protein>
<dbReference type="AlphaFoldDB" id="A0A7K8R5B0"/>
<evidence type="ECO:0000313" key="11">
    <source>
        <dbReference type="EMBL" id="NXF13005.1"/>
    </source>
</evidence>
<dbReference type="CDD" id="cd09829">
    <property type="entry name" value="PET_testin"/>
    <property type="match status" value="1"/>
</dbReference>
<dbReference type="Gene3D" id="2.10.110.10">
    <property type="entry name" value="Cysteine Rich Protein"/>
    <property type="match status" value="2"/>
</dbReference>
<dbReference type="GO" id="GO:0005737">
    <property type="term" value="C:cytoplasm"/>
    <property type="evidence" value="ECO:0007669"/>
    <property type="project" value="UniProtKB-SubCell"/>
</dbReference>
<dbReference type="GO" id="GO:0003714">
    <property type="term" value="F:transcription corepressor activity"/>
    <property type="evidence" value="ECO:0007669"/>
    <property type="project" value="TreeGrafter"/>
</dbReference>
<evidence type="ECO:0000256" key="4">
    <source>
        <dbReference type="ARBA" id="ARBA00022737"/>
    </source>
</evidence>
<feature type="domain" description="PET" evidence="10">
    <location>
        <begin position="91"/>
        <end position="198"/>
    </location>
</feature>
<dbReference type="FunFam" id="2.10.110.10:FF:000005">
    <property type="entry name" value="Testin isoform 1"/>
    <property type="match status" value="1"/>
</dbReference>
<evidence type="ECO:0000256" key="8">
    <source>
        <dbReference type="SAM" id="MobiDB-lite"/>
    </source>
</evidence>
<name>A0A7K8R5B0_9PASS</name>
<evidence type="ECO:0000259" key="10">
    <source>
        <dbReference type="PROSITE" id="PS51303"/>
    </source>
</evidence>
<evidence type="ECO:0000313" key="12">
    <source>
        <dbReference type="Proteomes" id="UP000567624"/>
    </source>
</evidence>
<evidence type="ECO:0000256" key="5">
    <source>
        <dbReference type="ARBA" id="ARBA00022833"/>
    </source>
</evidence>
<accession>A0A7K8R5B0</accession>
<comment type="caution">
    <text evidence="11">The sequence shown here is derived from an EMBL/GenBank/DDBJ whole genome shotgun (WGS) entry which is preliminary data.</text>
</comment>
<keyword evidence="2" id="KW-0963">Cytoplasm</keyword>
<dbReference type="Pfam" id="PF06297">
    <property type="entry name" value="PET"/>
    <property type="match status" value="1"/>
</dbReference>
<dbReference type="SUPFAM" id="SSF57716">
    <property type="entry name" value="Glucocorticoid receptor-like (DNA-binding domain)"/>
    <property type="match status" value="1"/>
</dbReference>
<feature type="non-terminal residue" evidence="11">
    <location>
        <position position="1"/>
    </location>
</feature>
<feature type="region of interest" description="Disordered" evidence="8">
    <location>
        <begin position="192"/>
        <end position="219"/>
    </location>
</feature>
<dbReference type="InterPro" id="IPR001781">
    <property type="entry name" value="Znf_LIM"/>
</dbReference>
<dbReference type="Pfam" id="PF00412">
    <property type="entry name" value="LIM"/>
    <property type="match status" value="2"/>
</dbReference>
<proteinExistence type="predicted"/>
<dbReference type="InterPro" id="IPR047120">
    <property type="entry name" value="Pk/Esn/Tes"/>
</dbReference>
<dbReference type="GO" id="GO:0005634">
    <property type="term" value="C:nucleus"/>
    <property type="evidence" value="ECO:0007669"/>
    <property type="project" value="TreeGrafter"/>
</dbReference>
<keyword evidence="5 7" id="KW-0862">Zinc</keyword>
<evidence type="ECO:0000256" key="3">
    <source>
        <dbReference type="ARBA" id="ARBA00022723"/>
    </source>
</evidence>
<gene>
    <name evidence="11" type="primary">Lmcd1</name>
    <name evidence="11" type="ORF">SMICAP_R05699</name>
</gene>
<comment type="subcellular location">
    <subcellularLocation>
        <location evidence="1">Cytoplasm</location>
    </subcellularLocation>
</comment>